<feature type="domain" description="Histidine kinase/HSP90-like ATPase" evidence="10">
    <location>
        <begin position="309"/>
        <end position="398"/>
    </location>
</feature>
<evidence type="ECO:0000256" key="3">
    <source>
        <dbReference type="ARBA" id="ARBA00022553"/>
    </source>
</evidence>
<organism evidence="12 13">
    <name type="scientific">Microtetraspora malaysiensis</name>
    <dbReference type="NCBI Taxonomy" id="161358"/>
    <lineage>
        <taxon>Bacteria</taxon>
        <taxon>Bacillati</taxon>
        <taxon>Actinomycetota</taxon>
        <taxon>Actinomycetes</taxon>
        <taxon>Streptosporangiales</taxon>
        <taxon>Streptosporangiaceae</taxon>
        <taxon>Microtetraspora</taxon>
    </lineage>
</organism>
<comment type="catalytic activity">
    <reaction evidence="1">
        <text>ATP + protein L-histidine = ADP + protein N-phospho-L-histidine.</text>
        <dbReference type="EC" id="2.7.13.3"/>
    </reaction>
</comment>
<dbReference type="GO" id="GO:0016301">
    <property type="term" value="F:kinase activity"/>
    <property type="evidence" value="ECO:0007669"/>
    <property type="project" value="UniProtKB-KW"/>
</dbReference>
<comment type="caution">
    <text evidence="12">The sequence shown here is derived from an EMBL/GenBank/DDBJ whole genome shotgun (WGS) entry which is preliminary data.</text>
</comment>
<dbReference type="Pfam" id="PF02518">
    <property type="entry name" value="HATPase_c"/>
    <property type="match status" value="1"/>
</dbReference>
<name>A0ABW6SHI3_9ACTN</name>
<proteinExistence type="predicted"/>
<dbReference type="EC" id="2.7.13.3" evidence="2"/>
<dbReference type="InterPro" id="IPR011712">
    <property type="entry name" value="Sig_transdc_His_kin_sub3_dim/P"/>
</dbReference>
<evidence type="ECO:0000313" key="12">
    <source>
        <dbReference type="EMBL" id="MFF3664411.1"/>
    </source>
</evidence>
<keyword evidence="4" id="KW-0808">Transferase</keyword>
<protein>
    <recommendedName>
        <fullName evidence="2">histidine kinase</fullName>
        <ecNumber evidence="2">2.7.13.3</ecNumber>
    </recommendedName>
</protein>
<evidence type="ECO:0000259" key="11">
    <source>
        <dbReference type="Pfam" id="PF07730"/>
    </source>
</evidence>
<dbReference type="PANTHER" id="PTHR24421:SF10">
    <property type="entry name" value="NITRATE_NITRITE SENSOR PROTEIN NARQ"/>
    <property type="match status" value="1"/>
</dbReference>
<gene>
    <name evidence="12" type="ORF">ACFYXI_02365</name>
</gene>
<keyword evidence="5" id="KW-0547">Nucleotide-binding</keyword>
<dbReference type="SUPFAM" id="SSF55874">
    <property type="entry name" value="ATPase domain of HSP90 chaperone/DNA topoisomerase II/histidine kinase"/>
    <property type="match status" value="1"/>
</dbReference>
<feature type="transmembrane region" description="Helical" evidence="9">
    <location>
        <begin position="75"/>
        <end position="102"/>
    </location>
</feature>
<evidence type="ECO:0000256" key="7">
    <source>
        <dbReference type="ARBA" id="ARBA00022840"/>
    </source>
</evidence>
<dbReference type="Gene3D" id="1.20.5.1930">
    <property type="match status" value="1"/>
</dbReference>
<dbReference type="CDD" id="cd16917">
    <property type="entry name" value="HATPase_UhpB-NarQ-NarX-like"/>
    <property type="match status" value="1"/>
</dbReference>
<keyword evidence="9" id="KW-0472">Membrane</keyword>
<dbReference type="Gene3D" id="3.30.565.10">
    <property type="entry name" value="Histidine kinase-like ATPase, C-terminal domain"/>
    <property type="match status" value="1"/>
</dbReference>
<feature type="transmembrane region" description="Helical" evidence="9">
    <location>
        <begin position="17"/>
        <end position="39"/>
    </location>
</feature>
<reference evidence="12 13" key="1">
    <citation type="submission" date="2024-10" db="EMBL/GenBank/DDBJ databases">
        <title>The Natural Products Discovery Center: Release of the First 8490 Sequenced Strains for Exploring Actinobacteria Biosynthetic Diversity.</title>
        <authorList>
            <person name="Kalkreuter E."/>
            <person name="Kautsar S.A."/>
            <person name="Yang D."/>
            <person name="Bader C.D."/>
            <person name="Teijaro C.N."/>
            <person name="Fluegel L."/>
            <person name="Davis C.M."/>
            <person name="Simpson J.R."/>
            <person name="Lauterbach L."/>
            <person name="Steele A.D."/>
            <person name="Gui C."/>
            <person name="Meng S."/>
            <person name="Li G."/>
            <person name="Viehrig K."/>
            <person name="Ye F."/>
            <person name="Su P."/>
            <person name="Kiefer A.F."/>
            <person name="Nichols A."/>
            <person name="Cepeda A.J."/>
            <person name="Yan W."/>
            <person name="Fan B."/>
            <person name="Jiang Y."/>
            <person name="Adhikari A."/>
            <person name="Zheng C.-J."/>
            <person name="Schuster L."/>
            <person name="Cowan T.M."/>
            <person name="Smanski M.J."/>
            <person name="Chevrette M.G."/>
            <person name="De Carvalho L.P.S."/>
            <person name="Shen B."/>
        </authorList>
    </citation>
    <scope>NUCLEOTIDE SEQUENCE [LARGE SCALE GENOMIC DNA]</scope>
    <source>
        <strain evidence="12 13">NPDC002173</strain>
    </source>
</reference>
<dbReference type="PANTHER" id="PTHR24421">
    <property type="entry name" value="NITRATE/NITRITE SENSOR PROTEIN NARX-RELATED"/>
    <property type="match status" value="1"/>
</dbReference>
<accession>A0ABW6SHI3</accession>
<keyword evidence="7" id="KW-0067">ATP-binding</keyword>
<keyword evidence="9" id="KW-0812">Transmembrane</keyword>
<dbReference type="RefSeq" id="WP_387408513.1">
    <property type="nucleotide sequence ID" value="NZ_JBIASD010000001.1"/>
</dbReference>
<evidence type="ECO:0000256" key="2">
    <source>
        <dbReference type="ARBA" id="ARBA00012438"/>
    </source>
</evidence>
<evidence type="ECO:0000256" key="6">
    <source>
        <dbReference type="ARBA" id="ARBA00022777"/>
    </source>
</evidence>
<dbReference type="InterPro" id="IPR003594">
    <property type="entry name" value="HATPase_dom"/>
</dbReference>
<sequence>MHASLTESPGSASGDRWALIAFDCAVALCYTSLVVVVTLQSDRATWTPPWAQALVLAGVGLPVAVRRLWPATVLSVVLTMSLAALLLGVLRDPFLAACYALYAVVLARRPRGRVATSIAGVLTAAGFTGLLAFGMSLPETPSWWMNRLGSIPVSLVAMAGTLTVARAVRGRRYYAARWAEQVAQSAVAEERLRIARELHDVVAHGMSLIAVKAGVANHVAEARPEEAREALRVIETASRDALAEMRRMLGVLRSEQEPDLGGGGLDAEGALGPAPGLAGLPALAERAGMAGVRVDLEVRGAERLPDSVELSVYRIVQEALTNVVKHAAPARCRVRVEAGAREVRVEVSDDGPGRRTLPPAPGHGLVGMRERVMMYGGTFAAGPRPEGGFEVSARLPLTEAPR</sequence>
<feature type="transmembrane region" description="Helical" evidence="9">
    <location>
        <begin position="114"/>
        <end position="137"/>
    </location>
</feature>
<evidence type="ECO:0000256" key="5">
    <source>
        <dbReference type="ARBA" id="ARBA00022741"/>
    </source>
</evidence>
<dbReference type="Proteomes" id="UP001602013">
    <property type="component" value="Unassembled WGS sequence"/>
</dbReference>
<keyword evidence="9" id="KW-1133">Transmembrane helix</keyword>
<dbReference type="EMBL" id="JBIASD010000001">
    <property type="protein sequence ID" value="MFF3664411.1"/>
    <property type="molecule type" value="Genomic_DNA"/>
</dbReference>
<evidence type="ECO:0000256" key="8">
    <source>
        <dbReference type="ARBA" id="ARBA00023012"/>
    </source>
</evidence>
<evidence type="ECO:0000313" key="13">
    <source>
        <dbReference type="Proteomes" id="UP001602013"/>
    </source>
</evidence>
<dbReference type="Pfam" id="PF07730">
    <property type="entry name" value="HisKA_3"/>
    <property type="match status" value="1"/>
</dbReference>
<feature type="transmembrane region" description="Helical" evidence="9">
    <location>
        <begin position="149"/>
        <end position="168"/>
    </location>
</feature>
<keyword evidence="13" id="KW-1185">Reference proteome</keyword>
<keyword evidence="3" id="KW-0597">Phosphoprotein</keyword>
<keyword evidence="6 12" id="KW-0418">Kinase</keyword>
<dbReference type="InterPro" id="IPR050482">
    <property type="entry name" value="Sensor_HK_TwoCompSys"/>
</dbReference>
<evidence type="ECO:0000256" key="1">
    <source>
        <dbReference type="ARBA" id="ARBA00000085"/>
    </source>
</evidence>
<keyword evidence="8" id="KW-0902">Two-component regulatory system</keyword>
<evidence type="ECO:0000256" key="4">
    <source>
        <dbReference type="ARBA" id="ARBA00022679"/>
    </source>
</evidence>
<evidence type="ECO:0000259" key="10">
    <source>
        <dbReference type="Pfam" id="PF02518"/>
    </source>
</evidence>
<dbReference type="InterPro" id="IPR036890">
    <property type="entry name" value="HATPase_C_sf"/>
</dbReference>
<evidence type="ECO:0000256" key="9">
    <source>
        <dbReference type="SAM" id="Phobius"/>
    </source>
</evidence>
<feature type="domain" description="Signal transduction histidine kinase subgroup 3 dimerisation and phosphoacceptor" evidence="11">
    <location>
        <begin position="190"/>
        <end position="256"/>
    </location>
</feature>